<sequence>MTQAFNEKPYRPNSDAQQAARGHLGASSHAAWGDVKIAKDIITPHSVLQQRLNLITRAPPVTSTDAMRHRPAVAAPRARSFKTCPTDLSPEPDALTKNRTAGQGNPKKKSLHVARAQLSPPAI</sequence>
<dbReference type="Proteomes" id="UP000299102">
    <property type="component" value="Unassembled WGS sequence"/>
</dbReference>
<evidence type="ECO:0000313" key="2">
    <source>
        <dbReference type="EMBL" id="GBP71201.1"/>
    </source>
</evidence>
<dbReference type="EMBL" id="BGZK01001100">
    <property type="protein sequence ID" value="GBP71201.1"/>
    <property type="molecule type" value="Genomic_DNA"/>
</dbReference>
<gene>
    <name evidence="2" type="ORF">EVAR_17994_1</name>
</gene>
<keyword evidence="3" id="KW-1185">Reference proteome</keyword>
<feature type="region of interest" description="Disordered" evidence="1">
    <location>
        <begin position="63"/>
        <end position="123"/>
    </location>
</feature>
<dbReference type="AlphaFoldDB" id="A0A4C1Y4P5"/>
<comment type="caution">
    <text evidence="2">The sequence shown here is derived from an EMBL/GenBank/DDBJ whole genome shotgun (WGS) entry which is preliminary data.</text>
</comment>
<reference evidence="2 3" key="1">
    <citation type="journal article" date="2019" name="Commun. Biol.">
        <title>The bagworm genome reveals a unique fibroin gene that provides high tensile strength.</title>
        <authorList>
            <person name="Kono N."/>
            <person name="Nakamura H."/>
            <person name="Ohtoshi R."/>
            <person name="Tomita M."/>
            <person name="Numata K."/>
            <person name="Arakawa K."/>
        </authorList>
    </citation>
    <scope>NUCLEOTIDE SEQUENCE [LARGE SCALE GENOMIC DNA]</scope>
</reference>
<name>A0A4C1Y4P5_EUMVA</name>
<evidence type="ECO:0000313" key="3">
    <source>
        <dbReference type="Proteomes" id="UP000299102"/>
    </source>
</evidence>
<protein>
    <submittedName>
        <fullName evidence="2">Uncharacterized protein</fullName>
    </submittedName>
</protein>
<evidence type="ECO:0000256" key="1">
    <source>
        <dbReference type="SAM" id="MobiDB-lite"/>
    </source>
</evidence>
<proteinExistence type="predicted"/>
<organism evidence="2 3">
    <name type="scientific">Eumeta variegata</name>
    <name type="common">Bagworm moth</name>
    <name type="synonym">Eumeta japonica</name>
    <dbReference type="NCBI Taxonomy" id="151549"/>
    <lineage>
        <taxon>Eukaryota</taxon>
        <taxon>Metazoa</taxon>
        <taxon>Ecdysozoa</taxon>
        <taxon>Arthropoda</taxon>
        <taxon>Hexapoda</taxon>
        <taxon>Insecta</taxon>
        <taxon>Pterygota</taxon>
        <taxon>Neoptera</taxon>
        <taxon>Endopterygota</taxon>
        <taxon>Lepidoptera</taxon>
        <taxon>Glossata</taxon>
        <taxon>Ditrysia</taxon>
        <taxon>Tineoidea</taxon>
        <taxon>Psychidae</taxon>
        <taxon>Oiketicinae</taxon>
        <taxon>Eumeta</taxon>
    </lineage>
</organism>
<feature type="region of interest" description="Disordered" evidence="1">
    <location>
        <begin position="1"/>
        <end position="29"/>
    </location>
</feature>
<accession>A0A4C1Y4P5</accession>